<protein>
    <submittedName>
        <fullName evidence="3">Uncharacterized protein</fullName>
    </submittedName>
</protein>
<feature type="compositionally biased region" description="Basic and acidic residues" evidence="2">
    <location>
        <begin position="701"/>
        <end position="728"/>
    </location>
</feature>
<name>A0A8T0HX56_CERPU</name>
<feature type="region of interest" description="Disordered" evidence="2">
    <location>
        <begin position="108"/>
        <end position="127"/>
    </location>
</feature>
<dbReference type="Proteomes" id="UP000822688">
    <property type="component" value="Chromosome 5"/>
</dbReference>
<feature type="coiled-coil region" evidence="1">
    <location>
        <begin position="343"/>
        <end position="370"/>
    </location>
</feature>
<feature type="compositionally biased region" description="Polar residues" evidence="2">
    <location>
        <begin position="729"/>
        <end position="744"/>
    </location>
</feature>
<keyword evidence="4" id="KW-1185">Reference proteome</keyword>
<gene>
    <name evidence="3" type="ORF">KC19_5G024800</name>
</gene>
<feature type="region of interest" description="Disordered" evidence="2">
    <location>
        <begin position="138"/>
        <end position="197"/>
    </location>
</feature>
<sequence length="847" mass="95047">MVKYARMEENKRVYEEEYDTDEYERLTCECHHLARAKELNGSRRKPFFCIYCKAVYKDKNKLNLHRLEGCFAVTGDGRKTVLKIYPMFGKGQRGEIEDILIKHGLMNPRKKPSRAKRKKSAAAALKESDTCMEETAVQTAEEELTPLRPQKLKVRGMLSSSSSFHEAKMKQSSSKDSESLQISYGHRSEQAVDHPNSGSDTLAVGERDMQVQMQLTREQVEAQAWEVAMAFEVNMLPNAYLPPRPEVVPCPGLWHLMQFQLLPSDFPDVRDDSFLQAFFEFVDKGQIDPGLRSSYGTWYMERETDADEEEQRAVKLTMSRFKLVGGRPDLLARLEEKSALQAFLQYQRECSQYEAQKQAAEKELQSRRERHVKDKLNEFDSREQAHKELAVWHWSPLLHILKSDVIGGVPARPWSHSDAEQKKIAHAVVMNRGLVVRDPPHCPLIVRMFKIVYLYCFDKNSTLSDPINGLLRETMLGYSTSESAVPVLRISAQSVLNEGCFLFANLPPYSEAQTEVFQDINALLHGSTAEREVIVQKVQGFLKVVRQRATGDMAQLHPDAFRVLWCGGDGSQITDALKTFNLCLKSREDLDMGWVPFPSGHTDCDSVAVMQARDAVFKAIHKLHDLRVMSDKTRLLAASSRSPLIDVNAHEKFQALVETCVVKSQGKVSADSGNGSQDDSKLERLSSYSTSGSAETQQDSRSSHEVKETGIDVERPHHIHERVDDNRKPFNSSPDLNLNLDSNDSYSPASPTLTAHMAGLHVAKPAVPPKTVSVMGVEVQASDPHGSSHFPFPLHFYGPGSEPLRPAPLQPDVHVDNVGVSPLHPNRPPESSFGAESSTSVSHSQGF</sequence>
<feature type="compositionally biased region" description="Polar residues" evidence="2">
    <location>
        <begin position="686"/>
        <end position="700"/>
    </location>
</feature>
<feature type="compositionally biased region" description="Polar residues" evidence="2">
    <location>
        <begin position="834"/>
        <end position="847"/>
    </location>
</feature>
<organism evidence="3 4">
    <name type="scientific">Ceratodon purpureus</name>
    <name type="common">Fire moss</name>
    <name type="synonym">Dicranum purpureum</name>
    <dbReference type="NCBI Taxonomy" id="3225"/>
    <lineage>
        <taxon>Eukaryota</taxon>
        <taxon>Viridiplantae</taxon>
        <taxon>Streptophyta</taxon>
        <taxon>Embryophyta</taxon>
        <taxon>Bryophyta</taxon>
        <taxon>Bryophytina</taxon>
        <taxon>Bryopsida</taxon>
        <taxon>Dicranidae</taxon>
        <taxon>Pseudoditrichales</taxon>
        <taxon>Ditrichaceae</taxon>
        <taxon>Ceratodon</taxon>
    </lineage>
</organism>
<comment type="caution">
    <text evidence="3">The sequence shown here is derived from an EMBL/GenBank/DDBJ whole genome shotgun (WGS) entry which is preliminary data.</text>
</comment>
<evidence type="ECO:0000256" key="2">
    <source>
        <dbReference type="SAM" id="MobiDB-lite"/>
    </source>
</evidence>
<evidence type="ECO:0000313" key="4">
    <source>
        <dbReference type="Proteomes" id="UP000822688"/>
    </source>
</evidence>
<dbReference type="EMBL" id="CM026425">
    <property type="protein sequence ID" value="KAG0575700.1"/>
    <property type="molecule type" value="Genomic_DNA"/>
</dbReference>
<feature type="compositionally biased region" description="Basic residues" evidence="2">
    <location>
        <begin position="108"/>
        <end position="120"/>
    </location>
</feature>
<proteinExistence type="predicted"/>
<feature type="region of interest" description="Disordered" evidence="2">
    <location>
        <begin position="816"/>
        <end position="847"/>
    </location>
</feature>
<feature type="compositionally biased region" description="Basic and acidic residues" evidence="2">
    <location>
        <begin position="165"/>
        <end position="178"/>
    </location>
</feature>
<dbReference type="AlphaFoldDB" id="A0A8T0HX56"/>
<reference evidence="3" key="1">
    <citation type="submission" date="2020-06" db="EMBL/GenBank/DDBJ databases">
        <title>WGS assembly of Ceratodon purpureus strain R40.</title>
        <authorList>
            <person name="Carey S.B."/>
            <person name="Jenkins J."/>
            <person name="Shu S."/>
            <person name="Lovell J.T."/>
            <person name="Sreedasyam A."/>
            <person name="Maumus F."/>
            <person name="Tiley G.P."/>
            <person name="Fernandez-Pozo N."/>
            <person name="Barry K."/>
            <person name="Chen C."/>
            <person name="Wang M."/>
            <person name="Lipzen A."/>
            <person name="Daum C."/>
            <person name="Saski C.A."/>
            <person name="Payton A.C."/>
            <person name="Mcbreen J.C."/>
            <person name="Conrad R.E."/>
            <person name="Kollar L.M."/>
            <person name="Olsson S."/>
            <person name="Huttunen S."/>
            <person name="Landis J.B."/>
            <person name="Wickett N.J."/>
            <person name="Johnson M.G."/>
            <person name="Rensing S.A."/>
            <person name="Grimwood J."/>
            <person name="Schmutz J."/>
            <person name="Mcdaniel S.F."/>
        </authorList>
    </citation>
    <scope>NUCLEOTIDE SEQUENCE</scope>
    <source>
        <strain evidence="3">R40</strain>
    </source>
</reference>
<keyword evidence="1" id="KW-0175">Coiled coil</keyword>
<evidence type="ECO:0000256" key="1">
    <source>
        <dbReference type="SAM" id="Coils"/>
    </source>
</evidence>
<accession>A0A8T0HX56</accession>
<evidence type="ECO:0000313" key="3">
    <source>
        <dbReference type="EMBL" id="KAG0575700.1"/>
    </source>
</evidence>
<feature type="region of interest" description="Disordered" evidence="2">
    <location>
        <begin position="666"/>
        <end position="744"/>
    </location>
</feature>